<dbReference type="EMBL" id="SOCP01000012">
    <property type="protein sequence ID" value="TDV45358.1"/>
    <property type="molecule type" value="Genomic_DNA"/>
</dbReference>
<dbReference type="PANTHER" id="PTHR33993">
    <property type="entry name" value="GLYOXALASE-RELATED"/>
    <property type="match status" value="1"/>
</dbReference>
<dbReference type="Pfam" id="PF22677">
    <property type="entry name" value="Ble-like_N"/>
    <property type="match status" value="1"/>
</dbReference>
<accession>A0A4R7V8X7</accession>
<dbReference type="PANTHER" id="PTHR33993:SF14">
    <property type="entry name" value="GB|AAF24581.1"/>
    <property type="match status" value="1"/>
</dbReference>
<dbReference type="AlphaFoldDB" id="A0A4R7V8X7"/>
<dbReference type="InterPro" id="IPR053863">
    <property type="entry name" value="Glyoxy/Ble-like_N"/>
</dbReference>
<dbReference type="InterPro" id="IPR029068">
    <property type="entry name" value="Glyas_Bleomycin-R_OHBP_Dase"/>
</dbReference>
<sequence length="215" mass="22598">MYYAIHVPDLARAKSFYSTVFGWSFRSDDHIDGSSPAGGLGAGEPGIDLYFEVSDIAATVARLRELGGDAPDPVESASGWSCLAEGGTLGLWQPADGYAGQDPKCAEGDLFYYVVPVVDEVTKDRYVAALGWELSPGSHPGGWNIGNSVPPGGVFVDHAGAPDVYFRVSDVEAATRLVREAGGTAGDKQPNSAGWHAACRDDQGVEFSIGSLRQG</sequence>
<protein>
    <submittedName>
        <fullName evidence="2">Putative enzyme related to lactoylglutathione lyase</fullName>
    </submittedName>
</protein>
<organism evidence="2 3">
    <name type="scientific">Actinophytocola oryzae</name>
    <dbReference type="NCBI Taxonomy" id="502181"/>
    <lineage>
        <taxon>Bacteria</taxon>
        <taxon>Bacillati</taxon>
        <taxon>Actinomycetota</taxon>
        <taxon>Actinomycetes</taxon>
        <taxon>Pseudonocardiales</taxon>
        <taxon>Pseudonocardiaceae</taxon>
    </lineage>
</organism>
<dbReference type="Proteomes" id="UP000294927">
    <property type="component" value="Unassembled WGS sequence"/>
</dbReference>
<feature type="domain" description="Glyoxalase/Bleomycin resistance-like N-terminal" evidence="1">
    <location>
        <begin position="3"/>
        <end position="27"/>
    </location>
</feature>
<dbReference type="RefSeq" id="WP_133906098.1">
    <property type="nucleotide sequence ID" value="NZ_SOCP01000012.1"/>
</dbReference>
<reference evidence="2 3" key="1">
    <citation type="submission" date="2019-03" db="EMBL/GenBank/DDBJ databases">
        <title>Genomic Encyclopedia of Archaeal and Bacterial Type Strains, Phase II (KMG-II): from individual species to whole genera.</title>
        <authorList>
            <person name="Goeker M."/>
        </authorList>
    </citation>
    <scope>NUCLEOTIDE SEQUENCE [LARGE SCALE GENOMIC DNA]</scope>
    <source>
        <strain evidence="2 3">DSM 45499</strain>
    </source>
</reference>
<gene>
    <name evidence="2" type="ORF">CLV71_11223</name>
</gene>
<name>A0A4R7V8X7_9PSEU</name>
<evidence type="ECO:0000313" key="3">
    <source>
        <dbReference type="Proteomes" id="UP000294927"/>
    </source>
</evidence>
<comment type="caution">
    <text evidence="2">The sequence shown here is derived from an EMBL/GenBank/DDBJ whole genome shotgun (WGS) entry which is preliminary data.</text>
</comment>
<dbReference type="OrthoDB" id="9795306at2"/>
<dbReference type="InterPro" id="IPR052164">
    <property type="entry name" value="Anthracycline_SecMetBiosynth"/>
</dbReference>
<keyword evidence="2" id="KW-0456">Lyase</keyword>
<keyword evidence="3" id="KW-1185">Reference proteome</keyword>
<dbReference type="Gene3D" id="3.10.180.10">
    <property type="entry name" value="2,3-Dihydroxybiphenyl 1,2-Dioxygenase, domain 1"/>
    <property type="match status" value="2"/>
</dbReference>
<proteinExistence type="predicted"/>
<evidence type="ECO:0000259" key="1">
    <source>
        <dbReference type="Pfam" id="PF22677"/>
    </source>
</evidence>
<dbReference type="SUPFAM" id="SSF54593">
    <property type="entry name" value="Glyoxalase/Bleomycin resistance protein/Dihydroxybiphenyl dioxygenase"/>
    <property type="match status" value="1"/>
</dbReference>
<dbReference type="GO" id="GO:0016829">
    <property type="term" value="F:lyase activity"/>
    <property type="evidence" value="ECO:0007669"/>
    <property type="project" value="UniProtKB-KW"/>
</dbReference>
<evidence type="ECO:0000313" key="2">
    <source>
        <dbReference type="EMBL" id="TDV45358.1"/>
    </source>
</evidence>